<evidence type="ECO:0000256" key="1">
    <source>
        <dbReference type="ARBA" id="ARBA00004651"/>
    </source>
</evidence>
<feature type="transmembrane region" description="Helical" evidence="8">
    <location>
        <begin position="58"/>
        <end position="78"/>
    </location>
</feature>
<comment type="caution">
    <text evidence="9">The sequence shown here is derived from an EMBL/GenBank/DDBJ whole genome shotgun (WGS) entry which is preliminary data.</text>
</comment>
<keyword evidence="5 8" id="KW-0812">Transmembrane</keyword>
<dbReference type="Pfam" id="PF04066">
    <property type="entry name" value="MrpF_PhaF"/>
    <property type="match status" value="1"/>
</dbReference>
<keyword evidence="6 8" id="KW-1133">Transmembrane helix</keyword>
<evidence type="ECO:0000256" key="7">
    <source>
        <dbReference type="ARBA" id="ARBA00023136"/>
    </source>
</evidence>
<dbReference type="PANTHER" id="PTHR34702">
    <property type="entry name" value="NA(+)/H(+) ANTIPORTER SUBUNIT F1"/>
    <property type="match status" value="1"/>
</dbReference>
<keyword evidence="7 8" id="KW-0472">Membrane</keyword>
<comment type="similarity">
    <text evidence="2">Belongs to the CPA3 antiporters (TC 2.A.63) subunit F family.</text>
</comment>
<comment type="subcellular location">
    <subcellularLocation>
        <location evidence="1">Cell membrane</location>
        <topology evidence="1">Multi-pass membrane protein</topology>
    </subcellularLocation>
</comment>
<evidence type="ECO:0000256" key="3">
    <source>
        <dbReference type="ARBA" id="ARBA00022448"/>
    </source>
</evidence>
<protein>
    <submittedName>
        <fullName evidence="9">Monovalent cation/H+ antiporter complex subunit F</fullName>
    </submittedName>
</protein>
<keyword evidence="4" id="KW-1003">Cell membrane</keyword>
<dbReference type="RefSeq" id="WP_369668148.1">
    <property type="nucleotide sequence ID" value="NZ_JBDKXB010000028.1"/>
</dbReference>
<dbReference type="InterPro" id="IPR007208">
    <property type="entry name" value="MrpF/PhaF-like"/>
</dbReference>
<feature type="transmembrane region" description="Helical" evidence="8">
    <location>
        <begin position="33"/>
        <end position="51"/>
    </location>
</feature>
<name>A0ABV4BGV6_9GAMM</name>
<accession>A0ABV4BGV6</accession>
<evidence type="ECO:0000256" key="5">
    <source>
        <dbReference type="ARBA" id="ARBA00022692"/>
    </source>
</evidence>
<sequence length="88" mass="9376">MTEFLLAVALLLFATMAVSLIRVVRGPTAADRMMAAQLLGTTGVGVLLVLTRVLDAPALTDVALVFALLAAVAIAAFTRRWPNPERDR</sequence>
<gene>
    <name evidence="9" type="ORF">ABC977_15255</name>
</gene>
<dbReference type="PANTHER" id="PTHR34702:SF1">
    <property type="entry name" value="NA(+)_H(+) ANTIPORTER SUBUNIT F"/>
    <property type="match status" value="1"/>
</dbReference>
<dbReference type="Proteomes" id="UP001564408">
    <property type="component" value="Unassembled WGS sequence"/>
</dbReference>
<evidence type="ECO:0000313" key="10">
    <source>
        <dbReference type="Proteomes" id="UP001564408"/>
    </source>
</evidence>
<evidence type="ECO:0000313" key="9">
    <source>
        <dbReference type="EMBL" id="MEY6433761.1"/>
    </source>
</evidence>
<evidence type="ECO:0000256" key="4">
    <source>
        <dbReference type="ARBA" id="ARBA00022475"/>
    </source>
</evidence>
<evidence type="ECO:0000256" key="8">
    <source>
        <dbReference type="SAM" id="Phobius"/>
    </source>
</evidence>
<evidence type="ECO:0000256" key="2">
    <source>
        <dbReference type="ARBA" id="ARBA00009212"/>
    </source>
</evidence>
<organism evidence="9 10">
    <name type="scientific">Thioalkalicoccus limnaeus</name>
    <dbReference type="NCBI Taxonomy" id="120681"/>
    <lineage>
        <taxon>Bacteria</taxon>
        <taxon>Pseudomonadati</taxon>
        <taxon>Pseudomonadota</taxon>
        <taxon>Gammaproteobacteria</taxon>
        <taxon>Chromatiales</taxon>
        <taxon>Chromatiaceae</taxon>
        <taxon>Thioalkalicoccus</taxon>
    </lineage>
</organism>
<proteinExistence type="inferred from homology"/>
<evidence type="ECO:0000256" key="6">
    <source>
        <dbReference type="ARBA" id="ARBA00022989"/>
    </source>
</evidence>
<keyword evidence="10" id="KW-1185">Reference proteome</keyword>
<reference evidence="9 10" key="1">
    <citation type="submission" date="2024-05" db="EMBL/GenBank/DDBJ databases">
        <title>Genome Sequence and Characterization of the New Strain Purple Sulfur Bacterium of Genus Thioalkalicoccus.</title>
        <authorList>
            <person name="Bryantseva I.A."/>
            <person name="Kyndt J.A."/>
            <person name="Imhoff J.F."/>
        </authorList>
    </citation>
    <scope>NUCLEOTIDE SEQUENCE [LARGE SCALE GENOMIC DNA]</scope>
    <source>
        <strain evidence="9 10">Um2</strain>
    </source>
</reference>
<keyword evidence="3" id="KW-0813">Transport</keyword>
<dbReference type="EMBL" id="JBDKXB010000028">
    <property type="protein sequence ID" value="MEY6433761.1"/>
    <property type="molecule type" value="Genomic_DNA"/>
</dbReference>